<organism evidence="3 4">
    <name type="scientific">Exophiala bonariae</name>
    <dbReference type="NCBI Taxonomy" id="1690606"/>
    <lineage>
        <taxon>Eukaryota</taxon>
        <taxon>Fungi</taxon>
        <taxon>Dikarya</taxon>
        <taxon>Ascomycota</taxon>
        <taxon>Pezizomycotina</taxon>
        <taxon>Eurotiomycetes</taxon>
        <taxon>Chaetothyriomycetidae</taxon>
        <taxon>Chaetothyriales</taxon>
        <taxon>Herpotrichiellaceae</taxon>
        <taxon>Exophiala</taxon>
    </lineage>
</organism>
<dbReference type="Proteomes" id="UP001358417">
    <property type="component" value="Unassembled WGS sequence"/>
</dbReference>
<reference evidence="3 4" key="1">
    <citation type="submission" date="2023-08" db="EMBL/GenBank/DDBJ databases">
        <title>Black Yeasts Isolated from many extreme environments.</title>
        <authorList>
            <person name="Coleine C."/>
            <person name="Stajich J.E."/>
            <person name="Selbmann L."/>
        </authorList>
    </citation>
    <scope>NUCLEOTIDE SEQUENCE [LARGE SCALE GENOMIC DNA]</scope>
    <source>
        <strain evidence="3 4">CCFEE 5792</strain>
    </source>
</reference>
<keyword evidence="4" id="KW-1185">Reference proteome</keyword>
<feature type="compositionally biased region" description="Basic and acidic residues" evidence="1">
    <location>
        <begin position="12"/>
        <end position="21"/>
    </location>
</feature>
<evidence type="ECO:0000256" key="1">
    <source>
        <dbReference type="SAM" id="MobiDB-lite"/>
    </source>
</evidence>
<feature type="compositionally biased region" description="Polar residues" evidence="1">
    <location>
        <begin position="62"/>
        <end position="74"/>
    </location>
</feature>
<dbReference type="PANTHER" id="PTHR28108">
    <property type="entry name" value="SWR1-COMPLEX PROTEIN 3"/>
    <property type="match status" value="1"/>
</dbReference>
<dbReference type="EMBL" id="JAVRRD010000001">
    <property type="protein sequence ID" value="KAK5064397.1"/>
    <property type="molecule type" value="Genomic_DNA"/>
</dbReference>
<dbReference type="PANTHER" id="PTHR28108:SF1">
    <property type="entry name" value="SWR1-COMPLEX PROTEIN 3"/>
    <property type="match status" value="1"/>
</dbReference>
<feature type="compositionally biased region" description="Acidic residues" evidence="1">
    <location>
        <begin position="694"/>
        <end position="706"/>
    </location>
</feature>
<feature type="domain" description="SWR1-complex protein 3" evidence="2">
    <location>
        <begin position="97"/>
        <end position="189"/>
    </location>
</feature>
<feature type="compositionally biased region" description="Pro residues" evidence="1">
    <location>
        <begin position="313"/>
        <end position="327"/>
    </location>
</feature>
<dbReference type="AlphaFoldDB" id="A0AAV9NSS0"/>
<name>A0AAV9NSS0_9EURO</name>
<feature type="compositionally biased region" description="Basic and acidic residues" evidence="1">
    <location>
        <begin position="395"/>
        <end position="404"/>
    </location>
</feature>
<feature type="compositionally biased region" description="Polar residues" evidence="1">
    <location>
        <begin position="286"/>
        <end position="308"/>
    </location>
</feature>
<feature type="region of interest" description="Disordered" evidence="1">
    <location>
        <begin position="395"/>
        <end position="509"/>
    </location>
</feature>
<dbReference type="InterPro" id="IPR057558">
    <property type="entry name" value="Swc3_dom"/>
</dbReference>
<gene>
    <name evidence="3" type="ORF">LTR84_000230</name>
</gene>
<accession>A0AAV9NSS0</accession>
<feature type="compositionally biased region" description="Low complexity" evidence="1">
    <location>
        <begin position="596"/>
        <end position="609"/>
    </location>
</feature>
<feature type="compositionally biased region" description="Pro residues" evidence="1">
    <location>
        <begin position="252"/>
        <end position="281"/>
    </location>
</feature>
<sequence length="706" mass="75350">MSDETAVKRRVSGRDRRESTAKRRASTPAQPVAPSTPSISRKASTPAANVASEPRQKRSYTKRANQVRVQTPASRDSPPASVEEDVLPTKIAPDQALHTTKEKQATDLSLKDYQSISDSAILAASLHRSRMQWLYDGVFEKYWVKPFKRKGVVQQPPNNPDVKTMSKLGLATITIEPHTFDAIFYVVRDPTVLQPAYPRHANQHTPKAMLPQLNASPRPTGMYPPPIPYQSHPSSPALISKPPQVTYQSQPATPPTGSAPPPSVNTSLPPAPVVPPTPPPTQQQTSNGPSNTPTPAKPESTVTPTTAVTPDMAAPPPIASNPPPKQSPTPTSSDKSNAPASTKGGTTDPVIQMLAARAATDTRLKELMKIVATSKASPEQLKEFQAHIDEFNQVIRKQEAERSAKAGNNPTAKPPATNVGPLQPGQGPDSRPGVQPPTPKAATANPPTTAQSPSGPPAVGASHPPPYKAQAPPPAPPRPPMPPPGPSTNTLPGVMHRYPPAPSSGPTRPMTGYMGYPPAPAPPPPRPEPIIRHVVMELTSTPSATQSALSDRWLFPEHAVLEIRPSGLEMLCSFLVEKKGKNMGTPIGGGDSAATEEVSGSGNGSESQGKFSAEKEYYQPVTMTIKVTQHKTIATIAQAAKPLATVQEYMKEVMAKKERAPTEYLVHQLPREKGTEGIDQSFVDSGVEIGSGSDMEDEELQDVYGI</sequence>
<dbReference type="RefSeq" id="XP_064711721.1">
    <property type="nucleotide sequence ID" value="XM_064843861.1"/>
</dbReference>
<feature type="region of interest" description="Disordered" evidence="1">
    <location>
        <begin position="203"/>
        <end position="353"/>
    </location>
</feature>
<dbReference type="InterPro" id="IPR037651">
    <property type="entry name" value="Swc3"/>
</dbReference>
<feature type="compositionally biased region" description="Low complexity" evidence="1">
    <location>
        <begin position="440"/>
        <end position="450"/>
    </location>
</feature>
<feature type="region of interest" description="Disordered" evidence="1">
    <location>
        <begin position="586"/>
        <end position="612"/>
    </location>
</feature>
<evidence type="ECO:0000313" key="4">
    <source>
        <dbReference type="Proteomes" id="UP001358417"/>
    </source>
</evidence>
<feature type="compositionally biased region" description="Polar residues" evidence="1">
    <location>
        <begin position="27"/>
        <end position="47"/>
    </location>
</feature>
<dbReference type="Pfam" id="PF24707">
    <property type="entry name" value="Swc3"/>
    <property type="match status" value="1"/>
</dbReference>
<feature type="region of interest" description="Disordered" evidence="1">
    <location>
        <begin position="1"/>
        <end position="102"/>
    </location>
</feature>
<comment type="caution">
    <text evidence="3">The sequence shown here is derived from an EMBL/GenBank/DDBJ whole genome shotgun (WGS) entry which is preliminary data.</text>
</comment>
<feature type="compositionally biased region" description="Pro residues" evidence="1">
    <location>
        <begin position="463"/>
        <end position="486"/>
    </location>
</feature>
<evidence type="ECO:0000313" key="3">
    <source>
        <dbReference type="EMBL" id="KAK5064397.1"/>
    </source>
</evidence>
<dbReference type="GO" id="GO:0000812">
    <property type="term" value="C:Swr1 complex"/>
    <property type="evidence" value="ECO:0007669"/>
    <property type="project" value="InterPro"/>
</dbReference>
<dbReference type="GeneID" id="89968452"/>
<protein>
    <recommendedName>
        <fullName evidence="2">SWR1-complex protein 3 domain-containing protein</fullName>
    </recommendedName>
</protein>
<evidence type="ECO:0000259" key="2">
    <source>
        <dbReference type="Pfam" id="PF24707"/>
    </source>
</evidence>
<dbReference type="GO" id="GO:0140849">
    <property type="term" value="F:ATP-dependent H2AZ histone chaperone activity"/>
    <property type="evidence" value="ECO:0007669"/>
    <property type="project" value="InterPro"/>
</dbReference>
<proteinExistence type="predicted"/>
<feature type="region of interest" description="Disordered" evidence="1">
    <location>
        <begin position="687"/>
        <end position="706"/>
    </location>
</feature>